<dbReference type="RefSeq" id="WP_125624966.1">
    <property type="nucleotide sequence ID" value="NZ_BKHN01000005.1"/>
</dbReference>
<name>A0AA46S585_9GAMM</name>
<proteinExistence type="predicted"/>
<evidence type="ECO:0000313" key="1">
    <source>
        <dbReference type="EMBL" id="UYF73001.1"/>
    </source>
</evidence>
<gene>
    <name evidence="1" type="ORF">LSO60_07040</name>
</gene>
<sequence>MSQFTYSSWQDFVAELQESHDKHNCSTRDPIWMVQELQKTWGMSSDYSDSFKWIVDGEGEYKTAQELFGDLDARGRHEINEFCLKESDVLFNDLDGDESSQDELLEKFASELNYDWSKVHYMEDWVTIQAFLTQPDANRYIDRHSHKYKELRVYVESTWRSPHLKNLIQAVLDGELKFVKGGEA</sequence>
<protein>
    <submittedName>
        <fullName evidence="1">Uncharacterized protein</fullName>
    </submittedName>
</protein>
<dbReference type="EMBL" id="CP089051">
    <property type="protein sequence ID" value="UYF73001.1"/>
    <property type="molecule type" value="Genomic_DNA"/>
</dbReference>
<accession>A0AA46S585</accession>
<evidence type="ECO:0000313" key="2">
    <source>
        <dbReference type="Proteomes" id="UP001164064"/>
    </source>
</evidence>
<dbReference type="Proteomes" id="UP001164064">
    <property type="component" value="Chromosome"/>
</dbReference>
<organism evidence="1 2">
    <name type="scientific">Acinetobacter ursingii</name>
    <dbReference type="NCBI Taxonomy" id="108980"/>
    <lineage>
        <taxon>Bacteria</taxon>
        <taxon>Pseudomonadati</taxon>
        <taxon>Pseudomonadota</taxon>
        <taxon>Gammaproteobacteria</taxon>
        <taxon>Moraxellales</taxon>
        <taxon>Moraxellaceae</taxon>
        <taxon>Acinetobacter</taxon>
    </lineage>
</organism>
<dbReference type="AlphaFoldDB" id="A0AA46S585"/>
<reference evidence="1" key="1">
    <citation type="journal article" date="2022" name="J Glob Antimicrob Resist">
        <title>Comparative analysis of IMP-4- and OXA-58-containing plasmids of three carbapenemase-producing Acinetobacter ursingii strains in the Netherlands.</title>
        <authorList>
            <person name="Hendrickx A.P.A."/>
            <person name="Schade R.P."/>
            <person name="Landman F."/>
            <person name="Bosch T."/>
            <person name="Schouls L.M."/>
            <person name="van Dijk K."/>
        </authorList>
    </citation>
    <scope>NUCLEOTIDE SEQUENCE</scope>
    <source>
        <strain evidence="1">RIVM_C010559</strain>
    </source>
</reference>